<gene>
    <name evidence="1" type="ORF">CPJ18_09980</name>
</gene>
<dbReference type="Proteomes" id="UP000237447">
    <property type="component" value="Unassembled WGS sequence"/>
</dbReference>
<proteinExistence type="predicted"/>
<organism evidence="1 2">
    <name type="scientific">Agrobacterium rosae</name>
    <dbReference type="NCBI Taxonomy" id="1972867"/>
    <lineage>
        <taxon>Bacteria</taxon>
        <taxon>Pseudomonadati</taxon>
        <taxon>Pseudomonadota</taxon>
        <taxon>Alphaproteobacteria</taxon>
        <taxon>Hyphomicrobiales</taxon>
        <taxon>Rhizobiaceae</taxon>
        <taxon>Rhizobium/Agrobacterium group</taxon>
        <taxon>Agrobacterium</taxon>
    </lineage>
</organism>
<dbReference type="AlphaFoldDB" id="A0AAE5RYQ8"/>
<evidence type="ECO:0000313" key="1">
    <source>
        <dbReference type="EMBL" id="POO51808.1"/>
    </source>
</evidence>
<accession>A0AAE5RYQ8</accession>
<dbReference type="GeneID" id="86879668"/>
<dbReference type="RefSeq" id="WP_103657964.1">
    <property type="nucleotide sequence ID" value="NZ_NXEJ01000005.1"/>
</dbReference>
<sequence>MDRESVKKVLTDSIKSDLHITAIIKFEAEAIEGVATPINNPAASAAQTVIESVGEVTSLYERALEIVADDPQGAVDLFRDAQPHLEKADAFLGKAREFLIDPIYPKKGDHP</sequence>
<protein>
    <submittedName>
        <fullName evidence="1">Uncharacterized protein</fullName>
    </submittedName>
</protein>
<comment type="caution">
    <text evidence="1">The sequence shown here is derived from an EMBL/GenBank/DDBJ whole genome shotgun (WGS) entry which is preliminary data.</text>
</comment>
<name>A0AAE5RYQ8_9HYPH</name>
<evidence type="ECO:0000313" key="2">
    <source>
        <dbReference type="Proteomes" id="UP000237447"/>
    </source>
</evidence>
<reference evidence="1 2" key="1">
    <citation type="journal article" date="2018" name="Syst. Appl. Microbiol.">
        <title>Agrobacterium rosae sp. nov., isolated from galls on different agricultural crops.</title>
        <authorList>
            <person name="Kuzmanovic N."/>
            <person name="Pulawska J."/>
            <person name="Smalla K."/>
            <person name="Nesme X."/>
        </authorList>
    </citation>
    <scope>NUCLEOTIDE SEQUENCE [LARGE SCALE GENOMIC DNA]</scope>
    <source>
        <strain evidence="1 2">NCPPB 1650</strain>
    </source>
</reference>
<dbReference type="EMBL" id="NXEJ01000005">
    <property type="protein sequence ID" value="POO51808.1"/>
    <property type="molecule type" value="Genomic_DNA"/>
</dbReference>